<organism evidence="1 2">
    <name type="scientific">Panagrolaimus sp. PS1159</name>
    <dbReference type="NCBI Taxonomy" id="55785"/>
    <lineage>
        <taxon>Eukaryota</taxon>
        <taxon>Metazoa</taxon>
        <taxon>Ecdysozoa</taxon>
        <taxon>Nematoda</taxon>
        <taxon>Chromadorea</taxon>
        <taxon>Rhabditida</taxon>
        <taxon>Tylenchina</taxon>
        <taxon>Panagrolaimomorpha</taxon>
        <taxon>Panagrolaimoidea</taxon>
        <taxon>Panagrolaimidae</taxon>
        <taxon>Panagrolaimus</taxon>
    </lineage>
</organism>
<sequence>MNKLNDIIPNLITMFSSVSGRLQSDTGSTHRVDLGGDATHHREIAMNVDAARALGGMNAEPEEEDEGRRLFIYGTRICVMTVKKSFRDFLTQFQAAELADDERGLNVNEDVQVDFNQNSYYYMERLMEIDMTETPILNVNLKHVLEFDESLYKMIVAYPAEILPYLDSVTNQIFFDTYNKTLPTAIEIRPYNAEQTRNMRELNPCDVNQLITISGMVVRISPLIPEMTKGFFECNNCHLTVERDVDRGRIDEPTVCTNCNLKFSFNLIHNRSSFNDKQIIKLQEIPGDMPAGQTPHTVTVFVHGQLVEQVHPGDRVAVTGIYRVTPVRANPVQRTLKSTYRTTIDVLHFRRMNQDRLHDADDGTYMTEERVEQIKAFAENPEVIDILVKSVAPRIYGHEDVKKGILCLLFGGTRKKELESNKAKTRSEINMLLCGDPGTAKSQMLQFVYSLVPRAQYTSGKGSSAVGLTASIARDPDTKGVVLQTGALVLADNGVCCIDEFDKMNDSTRTILHEVMEQQTLSIAKAGIICQLNARTSILAAANPIESKWNPKKTIIENIQLPHTLLSRFDLIFLLLDPADSNYDRRLGTHLMSIFGDNNEEEAQEIMLDQALMRDYITYAKMNVFPKLTEESSKNIIDKYLEMRRVGNRLGQVSAYPRQLEALIRISEAFAKMRLAEEVTVADVDAAFNLHREALKQSAINPDTGTIDVNIIASGVNATKSKRIEATADKLRMELQRRGQNILSEKKLFLELRHTDRMIDREVFEGAIKSLAGDGVLTRNGDKLRYNRTAASAAVA</sequence>
<dbReference type="Proteomes" id="UP000887580">
    <property type="component" value="Unplaced"/>
</dbReference>
<evidence type="ECO:0000313" key="2">
    <source>
        <dbReference type="WBParaSite" id="PS1159_v2.g22400.t1"/>
    </source>
</evidence>
<evidence type="ECO:0000313" key="1">
    <source>
        <dbReference type="Proteomes" id="UP000887580"/>
    </source>
</evidence>
<protein>
    <submittedName>
        <fullName evidence="2">DNA replication licensing factor MCM4</fullName>
    </submittedName>
</protein>
<proteinExistence type="predicted"/>
<reference evidence="2" key="1">
    <citation type="submission" date="2022-11" db="UniProtKB">
        <authorList>
            <consortium name="WormBaseParasite"/>
        </authorList>
    </citation>
    <scope>IDENTIFICATION</scope>
</reference>
<dbReference type="WBParaSite" id="PS1159_v2.g22400.t1">
    <property type="protein sequence ID" value="PS1159_v2.g22400.t1"/>
    <property type="gene ID" value="PS1159_v2.g22400"/>
</dbReference>
<name>A0AC35FZL4_9BILA</name>
<accession>A0AC35FZL4</accession>